<keyword evidence="1" id="KW-0472">Membrane</keyword>
<dbReference type="Proteomes" id="UP000005512">
    <property type="component" value="Unassembled WGS sequence"/>
</dbReference>
<gene>
    <name evidence="2" type="ORF">PROVRUST_07758</name>
</gene>
<comment type="caution">
    <text evidence="2">The sequence shown here is derived from an EMBL/GenBank/DDBJ whole genome shotgun (WGS) entry which is preliminary data.</text>
</comment>
<feature type="transmembrane region" description="Helical" evidence="1">
    <location>
        <begin position="12"/>
        <end position="30"/>
    </location>
</feature>
<accession>D1P692</accession>
<keyword evidence="1" id="KW-0812">Transmembrane</keyword>
<reference evidence="2" key="1">
    <citation type="submission" date="2009-12" db="EMBL/GenBank/DDBJ databases">
        <authorList>
            <person name="Weinstock G."/>
            <person name="Sodergren E."/>
            <person name="Clifton S."/>
            <person name="Fulton L."/>
            <person name="Fulton B."/>
            <person name="Courtney L."/>
            <person name="Fronick C."/>
            <person name="Harrison M."/>
            <person name="Strong C."/>
            <person name="Farmer C."/>
            <person name="Delahaunty K."/>
            <person name="Markovic C."/>
            <person name="Hall O."/>
            <person name="Minx P."/>
            <person name="Tomlinson C."/>
            <person name="Mitreva M."/>
            <person name="Nelson J."/>
            <person name="Hou S."/>
            <person name="Wollam A."/>
            <person name="Pepin K.H."/>
            <person name="Johnson M."/>
            <person name="Bhonagiri V."/>
            <person name="Nash W.E."/>
            <person name="Warren W."/>
            <person name="Chinwalla A."/>
            <person name="Mardis E.R."/>
            <person name="Wilson R.K."/>
        </authorList>
    </citation>
    <scope>NUCLEOTIDE SEQUENCE [LARGE SCALE GENOMIC DNA]</scope>
    <source>
        <strain evidence="2">DSM 4541</strain>
    </source>
</reference>
<dbReference type="AlphaFoldDB" id="D1P692"/>
<sequence>MRPESRKADKRSYYSSLFVTFLAKISFSLIKLGKKYPLHGG</sequence>
<protein>
    <submittedName>
        <fullName evidence="2">Uncharacterized protein</fullName>
    </submittedName>
</protein>
<evidence type="ECO:0000256" key="1">
    <source>
        <dbReference type="SAM" id="Phobius"/>
    </source>
</evidence>
<keyword evidence="1" id="KW-1133">Transmembrane helix</keyword>
<organism evidence="2 3">
    <name type="scientific">Providencia rustigianii DSM 4541</name>
    <dbReference type="NCBI Taxonomy" id="500637"/>
    <lineage>
        <taxon>Bacteria</taxon>
        <taxon>Pseudomonadati</taxon>
        <taxon>Pseudomonadota</taxon>
        <taxon>Gammaproteobacteria</taxon>
        <taxon>Enterobacterales</taxon>
        <taxon>Morganellaceae</taxon>
        <taxon>Providencia</taxon>
    </lineage>
</organism>
<evidence type="ECO:0000313" key="3">
    <source>
        <dbReference type="Proteomes" id="UP000005512"/>
    </source>
</evidence>
<evidence type="ECO:0000313" key="2">
    <source>
        <dbReference type="EMBL" id="EFB71215.1"/>
    </source>
</evidence>
<dbReference type="EMBL" id="ABXV02000042">
    <property type="protein sequence ID" value="EFB71215.1"/>
    <property type="molecule type" value="Genomic_DNA"/>
</dbReference>
<proteinExistence type="predicted"/>
<keyword evidence="3" id="KW-1185">Reference proteome</keyword>
<dbReference type="HOGENOM" id="CLU_3275163_0_0_6"/>
<name>D1P692_9GAMM</name>